<dbReference type="VEuPathDB" id="VectorBase:BGLB039331"/>
<feature type="transmembrane region" description="Helical" evidence="1">
    <location>
        <begin position="60"/>
        <end position="78"/>
    </location>
</feature>
<gene>
    <name evidence="2" type="primary">106057312</name>
</gene>
<organism evidence="2 3">
    <name type="scientific">Biomphalaria glabrata</name>
    <name type="common">Bloodfluke planorb</name>
    <name type="synonym">Freshwater snail</name>
    <dbReference type="NCBI Taxonomy" id="6526"/>
    <lineage>
        <taxon>Eukaryota</taxon>
        <taxon>Metazoa</taxon>
        <taxon>Spiralia</taxon>
        <taxon>Lophotrochozoa</taxon>
        <taxon>Mollusca</taxon>
        <taxon>Gastropoda</taxon>
        <taxon>Heterobranchia</taxon>
        <taxon>Euthyneura</taxon>
        <taxon>Panpulmonata</taxon>
        <taxon>Hygrophila</taxon>
        <taxon>Lymnaeoidea</taxon>
        <taxon>Planorbidae</taxon>
        <taxon>Biomphalaria</taxon>
    </lineage>
</organism>
<dbReference type="KEGG" id="bgt:106057312"/>
<feature type="transmembrane region" description="Helical" evidence="1">
    <location>
        <begin position="32"/>
        <end position="53"/>
    </location>
</feature>
<evidence type="ECO:0008006" key="4">
    <source>
        <dbReference type="Google" id="ProtNLM"/>
    </source>
</evidence>
<evidence type="ECO:0000256" key="1">
    <source>
        <dbReference type="SAM" id="Phobius"/>
    </source>
</evidence>
<dbReference type="SUPFAM" id="SSF50494">
    <property type="entry name" value="Trypsin-like serine proteases"/>
    <property type="match status" value="1"/>
</dbReference>
<dbReference type="InterPro" id="IPR009003">
    <property type="entry name" value="Peptidase_S1_PA"/>
</dbReference>
<protein>
    <recommendedName>
        <fullName evidence="4">Peptidase S1 domain-containing protein</fullName>
    </recommendedName>
</protein>
<evidence type="ECO:0000313" key="3">
    <source>
        <dbReference type="Proteomes" id="UP000076420"/>
    </source>
</evidence>
<keyword evidence="1" id="KW-0812">Transmembrane</keyword>
<keyword evidence="1" id="KW-0472">Membrane</keyword>
<dbReference type="EnsemblMetazoa" id="BGLB039331-RA">
    <property type="protein sequence ID" value="BGLB039331-PA"/>
    <property type="gene ID" value="BGLB039331"/>
</dbReference>
<evidence type="ECO:0000313" key="2">
    <source>
        <dbReference type="EnsemblMetazoa" id="BGLB039331-PA"/>
    </source>
</evidence>
<sequence>MDLYLEEFIDLSRFIIEPVAQIYDYSCLLLKLYIQVIQFVIVIYFCHLIAVSLFTLGKNALRYVPDFSFIAIILALKYKCRPNSIKHNAKSGETVHDLNLHDSCVVCCKNPGHKKFKQAKLFELKDLPEDYRRQDLIDYIRVITGLVVKVEVHEESKKRPQSLGKGRDILRENDINVGTGILWNAQRCYWRTSTPCPCPECKLSPNPYKQWGKLCVSTANHVVYDIVEARSVRVILNYDDPKDRSRVVTLRGYKVIRKKIESDSCELAVATHSKDVYDAVILGIESCYRNTREPSEQEKLTAMQRGDYLTLIISHPHGLEKNISLGRSKQRKVDDDSRTAVVPVTYTYDTPTCPGSSGAPVLIIGNENVTINFPPHSGNKRYNRNISGEGCELNDSFLSKDQKSTIFFIIHSKSFNRKRKLYNLWRFFIVKGRHLYYAAVQRVKKLPKKRFRKPNAKMLKKLQENLFWNKRREKRKPKENTGTIPYFLKGLKLSSQHCIYKDVHAEFLQVKDFNIDLLPKSGQDDLVVKAITNLCCLTGCLILPNDQFTCFIIYRDFSRRPKKATCPCPECVQSKKPKPEWASFAARTTLNFANSKSTKLAKCILYYDDESQLDKAKSLYVYDVTKTNKQTRTCDILLATHDIDVSSKILKLIEELGKVEAQLRTKFDKSRTDSLTVVPCHPHGLPKCLWIPPFRNDKGETDDSYNGDTCSGIAGAPVYKFNGQTLVNCDIIPYKVSQKS</sequence>
<accession>A0A2C9M737</accession>
<proteinExistence type="predicted"/>
<name>A0A2C9M737_BIOGL</name>
<reference evidence="2" key="1">
    <citation type="submission" date="2020-05" db="UniProtKB">
        <authorList>
            <consortium name="EnsemblMetazoa"/>
        </authorList>
    </citation>
    <scope>IDENTIFICATION</scope>
    <source>
        <strain evidence="2">BB02</strain>
    </source>
</reference>
<dbReference type="VEuPathDB" id="VectorBase:BGLAX_038296"/>
<dbReference type="Proteomes" id="UP000076420">
    <property type="component" value="Unassembled WGS sequence"/>
</dbReference>
<keyword evidence="1" id="KW-1133">Transmembrane helix</keyword>
<dbReference type="AlphaFoldDB" id="A0A2C9M737"/>